<dbReference type="AlphaFoldDB" id="A0A1Y1XZS6"/>
<dbReference type="InParanoid" id="A0A1Y1XZS6"/>
<organism evidence="1 2">
    <name type="scientific">Basidiobolus meristosporus CBS 931.73</name>
    <dbReference type="NCBI Taxonomy" id="1314790"/>
    <lineage>
        <taxon>Eukaryota</taxon>
        <taxon>Fungi</taxon>
        <taxon>Fungi incertae sedis</taxon>
        <taxon>Zoopagomycota</taxon>
        <taxon>Entomophthoromycotina</taxon>
        <taxon>Basidiobolomycetes</taxon>
        <taxon>Basidiobolales</taxon>
        <taxon>Basidiobolaceae</taxon>
        <taxon>Basidiobolus</taxon>
    </lineage>
</organism>
<proteinExistence type="predicted"/>
<comment type="caution">
    <text evidence="1">The sequence shown here is derived from an EMBL/GenBank/DDBJ whole genome shotgun (WGS) entry which is preliminary data.</text>
</comment>
<gene>
    <name evidence="1" type="ORF">K493DRAFT_304210</name>
</gene>
<evidence type="ECO:0000313" key="1">
    <source>
        <dbReference type="EMBL" id="ORX91241.1"/>
    </source>
</evidence>
<sequence>MIRKIGNNKDLAKIISQRMEITEKNLQTKVINPVCASPLKIIKSKPKNKQSDDNKEKKITFFTKSVPTNQRVKMLHDKASTLKDLSLRYNPNKETCLTDVRTMLTQYINLSNLKTDVGMYMDNFLAELLDLSEFPLLKHDKEKDQKYIAKDNRKTIIAMARKVME</sequence>
<protein>
    <submittedName>
        <fullName evidence="1">Uncharacterized protein</fullName>
    </submittedName>
</protein>
<name>A0A1Y1XZS6_9FUNG</name>
<accession>A0A1Y1XZS6</accession>
<keyword evidence="2" id="KW-1185">Reference proteome</keyword>
<dbReference type="EMBL" id="MCFE01000334">
    <property type="protein sequence ID" value="ORX91241.1"/>
    <property type="molecule type" value="Genomic_DNA"/>
</dbReference>
<dbReference type="Proteomes" id="UP000193498">
    <property type="component" value="Unassembled WGS sequence"/>
</dbReference>
<evidence type="ECO:0000313" key="2">
    <source>
        <dbReference type="Proteomes" id="UP000193498"/>
    </source>
</evidence>
<reference evidence="1 2" key="1">
    <citation type="submission" date="2016-07" db="EMBL/GenBank/DDBJ databases">
        <title>Pervasive Adenine N6-methylation of Active Genes in Fungi.</title>
        <authorList>
            <consortium name="DOE Joint Genome Institute"/>
            <person name="Mondo S.J."/>
            <person name="Dannebaum R.O."/>
            <person name="Kuo R.C."/>
            <person name="Labutti K."/>
            <person name="Haridas S."/>
            <person name="Kuo A."/>
            <person name="Salamov A."/>
            <person name="Ahrendt S.R."/>
            <person name="Lipzen A."/>
            <person name="Sullivan W."/>
            <person name="Andreopoulos W.B."/>
            <person name="Clum A."/>
            <person name="Lindquist E."/>
            <person name="Daum C."/>
            <person name="Ramamoorthy G.K."/>
            <person name="Gryganskyi A."/>
            <person name="Culley D."/>
            <person name="Magnuson J.K."/>
            <person name="James T.Y."/>
            <person name="O'Malley M.A."/>
            <person name="Stajich J.E."/>
            <person name="Spatafora J.W."/>
            <person name="Visel A."/>
            <person name="Grigoriev I.V."/>
        </authorList>
    </citation>
    <scope>NUCLEOTIDE SEQUENCE [LARGE SCALE GENOMIC DNA]</scope>
    <source>
        <strain evidence="1 2">CBS 931.73</strain>
    </source>
</reference>
<dbReference type="OrthoDB" id="10644299at2759"/>